<comment type="subcellular location">
    <subcellularLocation>
        <location evidence="1">Nucleus</location>
    </subcellularLocation>
</comment>
<dbReference type="Pfam" id="PF00096">
    <property type="entry name" value="zf-C2H2"/>
    <property type="match status" value="1"/>
</dbReference>
<dbReference type="SMART" id="SM00355">
    <property type="entry name" value="ZnF_C2H2"/>
    <property type="match status" value="2"/>
</dbReference>
<dbReference type="PANTHER" id="PTHR23235:SF120">
    <property type="entry name" value="KRUPPEL-LIKE FACTOR 15"/>
    <property type="match status" value="1"/>
</dbReference>
<dbReference type="GO" id="GO:0000981">
    <property type="term" value="F:DNA-binding transcription factor activity, RNA polymerase II-specific"/>
    <property type="evidence" value="ECO:0007669"/>
    <property type="project" value="TreeGrafter"/>
</dbReference>
<proteinExistence type="predicted"/>
<dbReference type="OrthoDB" id="6365676at2759"/>
<dbReference type="GO" id="GO:0008270">
    <property type="term" value="F:zinc ion binding"/>
    <property type="evidence" value="ECO:0007669"/>
    <property type="project" value="UniProtKB-KW"/>
</dbReference>
<dbReference type="FunFam" id="3.30.160.60:FF:000145">
    <property type="entry name" value="Zinc finger protein 574"/>
    <property type="match status" value="1"/>
</dbReference>
<dbReference type="AlphaFoldDB" id="A0A066VY05"/>
<dbReference type="GO" id="GO:0005634">
    <property type="term" value="C:nucleus"/>
    <property type="evidence" value="ECO:0007669"/>
    <property type="project" value="UniProtKB-SubCell"/>
</dbReference>
<keyword evidence="2" id="KW-0479">Metal-binding</keyword>
<reference evidence="9 10" key="1">
    <citation type="submission" date="2014-05" db="EMBL/GenBank/DDBJ databases">
        <title>Draft genome sequence of a rare smut relative, Tilletiaria anomala UBC 951.</title>
        <authorList>
            <consortium name="DOE Joint Genome Institute"/>
            <person name="Toome M."/>
            <person name="Kuo A."/>
            <person name="Henrissat B."/>
            <person name="Lipzen A."/>
            <person name="Tritt A."/>
            <person name="Yoshinaga Y."/>
            <person name="Zane M."/>
            <person name="Barry K."/>
            <person name="Grigoriev I.V."/>
            <person name="Spatafora J.W."/>
            <person name="Aimea M.C."/>
        </authorList>
    </citation>
    <scope>NUCLEOTIDE SEQUENCE [LARGE SCALE GENOMIC DNA]</scope>
    <source>
        <strain evidence="9 10">UBC 951</strain>
    </source>
</reference>
<dbReference type="Gene3D" id="3.30.160.60">
    <property type="entry name" value="Classic Zinc Finger"/>
    <property type="match status" value="2"/>
</dbReference>
<evidence type="ECO:0000256" key="4">
    <source>
        <dbReference type="ARBA" id="ARBA00022771"/>
    </source>
</evidence>
<keyword evidence="3" id="KW-0677">Repeat</keyword>
<protein>
    <recommendedName>
        <fullName evidence="8">C2H2-type domain-containing protein</fullName>
    </recommendedName>
</protein>
<dbReference type="EMBL" id="JMSN01000034">
    <property type="protein sequence ID" value="KDN46622.1"/>
    <property type="molecule type" value="Genomic_DNA"/>
</dbReference>
<evidence type="ECO:0000256" key="5">
    <source>
        <dbReference type="ARBA" id="ARBA00022833"/>
    </source>
</evidence>
<dbReference type="PANTHER" id="PTHR23235">
    <property type="entry name" value="KRUEPPEL-LIKE TRANSCRIPTION FACTOR"/>
    <property type="match status" value="1"/>
</dbReference>
<feature type="non-terminal residue" evidence="9">
    <location>
        <position position="1"/>
    </location>
</feature>
<dbReference type="PROSITE" id="PS00028">
    <property type="entry name" value="ZINC_FINGER_C2H2_1"/>
    <property type="match status" value="1"/>
</dbReference>
<evidence type="ECO:0000259" key="8">
    <source>
        <dbReference type="PROSITE" id="PS50157"/>
    </source>
</evidence>
<keyword evidence="10" id="KW-1185">Reference proteome</keyword>
<evidence type="ECO:0000256" key="6">
    <source>
        <dbReference type="ARBA" id="ARBA00023242"/>
    </source>
</evidence>
<evidence type="ECO:0000256" key="7">
    <source>
        <dbReference type="PROSITE-ProRule" id="PRU00042"/>
    </source>
</evidence>
<dbReference type="InterPro" id="IPR036236">
    <property type="entry name" value="Znf_C2H2_sf"/>
</dbReference>
<keyword evidence="5" id="KW-0862">Zinc</keyword>
<dbReference type="RefSeq" id="XP_013243601.1">
    <property type="nucleotide sequence ID" value="XM_013388147.1"/>
</dbReference>
<evidence type="ECO:0000256" key="1">
    <source>
        <dbReference type="ARBA" id="ARBA00004123"/>
    </source>
</evidence>
<evidence type="ECO:0000256" key="2">
    <source>
        <dbReference type="ARBA" id="ARBA00022723"/>
    </source>
</evidence>
<dbReference type="STRING" id="1037660.A0A066VY05"/>
<dbReference type="GeneID" id="25262080"/>
<dbReference type="FunFam" id="3.30.160.60:FF:000446">
    <property type="entry name" value="Zinc finger protein"/>
    <property type="match status" value="1"/>
</dbReference>
<dbReference type="InParanoid" id="A0A066VY05"/>
<evidence type="ECO:0000313" key="9">
    <source>
        <dbReference type="EMBL" id="KDN46622.1"/>
    </source>
</evidence>
<feature type="non-terminal residue" evidence="9">
    <location>
        <position position="52"/>
    </location>
</feature>
<dbReference type="PROSITE" id="PS50157">
    <property type="entry name" value="ZINC_FINGER_C2H2_2"/>
    <property type="match status" value="1"/>
</dbReference>
<dbReference type="HOGENOM" id="CLU_002678_42_25_1"/>
<dbReference type="GO" id="GO:0000978">
    <property type="term" value="F:RNA polymerase II cis-regulatory region sequence-specific DNA binding"/>
    <property type="evidence" value="ECO:0007669"/>
    <property type="project" value="TreeGrafter"/>
</dbReference>
<keyword evidence="6" id="KW-0539">Nucleus</keyword>
<name>A0A066VY05_TILAU</name>
<evidence type="ECO:0000313" key="10">
    <source>
        <dbReference type="Proteomes" id="UP000027361"/>
    </source>
</evidence>
<keyword evidence="4 7" id="KW-0863">Zinc-finger</keyword>
<comment type="caution">
    <text evidence="9">The sequence shown here is derived from an EMBL/GenBank/DDBJ whole genome shotgun (WGS) entry which is preliminary data.</text>
</comment>
<dbReference type="SUPFAM" id="SSF57667">
    <property type="entry name" value="beta-beta-alpha zinc fingers"/>
    <property type="match status" value="1"/>
</dbReference>
<organism evidence="9 10">
    <name type="scientific">Tilletiaria anomala (strain ATCC 24038 / CBS 436.72 / UBC 951)</name>
    <dbReference type="NCBI Taxonomy" id="1037660"/>
    <lineage>
        <taxon>Eukaryota</taxon>
        <taxon>Fungi</taxon>
        <taxon>Dikarya</taxon>
        <taxon>Basidiomycota</taxon>
        <taxon>Ustilaginomycotina</taxon>
        <taxon>Exobasidiomycetes</taxon>
        <taxon>Georgefischeriales</taxon>
        <taxon>Tilletiariaceae</taxon>
        <taxon>Tilletiaria</taxon>
    </lineage>
</organism>
<gene>
    <name evidence="9" type="ORF">K437DRAFT_211007</name>
</gene>
<accession>A0A066VY05</accession>
<feature type="domain" description="C2H2-type" evidence="8">
    <location>
        <begin position="5"/>
        <end position="32"/>
    </location>
</feature>
<dbReference type="InterPro" id="IPR013087">
    <property type="entry name" value="Znf_C2H2_type"/>
</dbReference>
<dbReference type="Proteomes" id="UP000027361">
    <property type="component" value="Unassembled WGS sequence"/>
</dbReference>
<evidence type="ECO:0000256" key="3">
    <source>
        <dbReference type="ARBA" id="ARBA00022737"/>
    </source>
</evidence>
<sequence>ASGRFSCHVCGQAFQRKNGLSRHMRSHTGEKPFACTFCKFKSTRTDSLQRHM</sequence>